<evidence type="ECO:0000313" key="2">
    <source>
        <dbReference type="Proteomes" id="UP000730618"/>
    </source>
</evidence>
<reference evidence="1 2" key="1">
    <citation type="submission" date="2021-06" db="EMBL/GenBank/DDBJ databases">
        <authorList>
            <person name="Criscuolo A."/>
        </authorList>
    </citation>
    <scope>NUCLEOTIDE SEQUENCE [LARGE SCALE GENOMIC DNA]</scope>
    <source>
        <strain evidence="2">CIP 111802</strain>
    </source>
</reference>
<dbReference type="Pfam" id="PF01663">
    <property type="entry name" value="Phosphodiest"/>
    <property type="match status" value="1"/>
</dbReference>
<organism evidence="1 2">
    <name type="scientific">Paenibacillus allorhizosphaerae</name>
    <dbReference type="NCBI Taxonomy" id="2849866"/>
    <lineage>
        <taxon>Bacteria</taxon>
        <taxon>Bacillati</taxon>
        <taxon>Bacillota</taxon>
        <taxon>Bacilli</taxon>
        <taxon>Bacillales</taxon>
        <taxon>Paenibacillaceae</taxon>
        <taxon>Paenibacillus</taxon>
    </lineage>
</organism>
<evidence type="ECO:0008006" key="3">
    <source>
        <dbReference type="Google" id="ProtNLM"/>
    </source>
</evidence>
<dbReference type="EMBL" id="CAJVCE010000041">
    <property type="protein sequence ID" value="CAG7658234.1"/>
    <property type="molecule type" value="Genomic_DNA"/>
</dbReference>
<sequence length="477" mass="52763">MEKRRRVLIIGADGLRPDNISADHMPTYCEILKKGTRFSSFHSSYPSATRISMSTLTTGAYPGRHGVFGNCMHIPGFPLDNGWVQTGNDRHLRAFHKETGGPLLLLPTLGDRLKANGKRFAVAASSSPGASFIWDFNNPENIMNSASTYGSPSLVEAHRLIGPPAEETTALKREKTLWAVNVLTETILPDPDNEVMVLWITEPDAANHSYGLGSPEAIEALKFVDQCVTDVVASIKRLALEDQLDLLLISDHGHISVEPQKHLGDWLKEYEKDNHLPKTWGTSDYYVYYFGQGSPERSQLQHLVDWLNKQIWCGLVFAHPEYANGLSGVISMEELLGPIEHNRIPVLAVNPVWSDSPNLFGVPGILHNISKDRRSTHGSTSPYEMKAFCVGYGPDFKENAVSDIPCGIVDIAPTVCHLLGLSENGFDGRVLYEGFKGVDDIPQCSEKVIFADPEETKGLRIFQVNGTRYIGGSFFKE</sequence>
<dbReference type="RefSeq" id="WP_218103123.1">
    <property type="nucleotide sequence ID" value="NZ_CAJVCE010000041.1"/>
</dbReference>
<gene>
    <name evidence="1" type="ORF">PAECIP111802_06989</name>
</gene>
<dbReference type="PANTHER" id="PTHR10151:SF120">
    <property type="entry name" value="BIS(5'-ADENOSYL)-TRIPHOSPHATASE"/>
    <property type="match status" value="1"/>
</dbReference>
<accession>A0ABM8VU01</accession>
<keyword evidence="2" id="KW-1185">Reference proteome</keyword>
<proteinExistence type="predicted"/>
<dbReference type="InterPro" id="IPR002591">
    <property type="entry name" value="Phosphodiest/P_Trfase"/>
</dbReference>
<dbReference type="PANTHER" id="PTHR10151">
    <property type="entry name" value="ECTONUCLEOTIDE PYROPHOSPHATASE/PHOSPHODIESTERASE"/>
    <property type="match status" value="1"/>
</dbReference>
<protein>
    <recommendedName>
        <fullName evidence="3">Alkaline phosphatase family protein</fullName>
    </recommendedName>
</protein>
<dbReference type="Proteomes" id="UP000730618">
    <property type="component" value="Unassembled WGS sequence"/>
</dbReference>
<name>A0ABM8VU01_9BACL</name>
<evidence type="ECO:0000313" key="1">
    <source>
        <dbReference type="EMBL" id="CAG7658234.1"/>
    </source>
</evidence>
<comment type="caution">
    <text evidence="1">The sequence shown here is derived from an EMBL/GenBank/DDBJ whole genome shotgun (WGS) entry which is preliminary data.</text>
</comment>